<keyword evidence="3 8" id="KW-0812">Transmembrane</keyword>
<dbReference type="Pfam" id="PF00324">
    <property type="entry name" value="AA_permease"/>
    <property type="match status" value="1"/>
</dbReference>
<keyword evidence="11" id="KW-1185">Reference proteome</keyword>
<dbReference type="PANTHER" id="PTHR43341">
    <property type="entry name" value="AMINO ACID PERMEASE"/>
    <property type="match status" value="1"/>
</dbReference>
<comment type="subcellular location">
    <subcellularLocation>
        <location evidence="1">Membrane</location>
        <topology evidence="1">Multi-pass membrane protein</topology>
    </subcellularLocation>
</comment>
<dbReference type="GO" id="GO:0016020">
    <property type="term" value="C:membrane"/>
    <property type="evidence" value="ECO:0007669"/>
    <property type="project" value="UniProtKB-SubCell"/>
</dbReference>
<dbReference type="GO" id="GO:0015171">
    <property type="term" value="F:amino acid transmembrane transporter activity"/>
    <property type="evidence" value="ECO:0007669"/>
    <property type="project" value="TreeGrafter"/>
</dbReference>
<reference evidence="10" key="1">
    <citation type="submission" date="2023-04" db="EMBL/GenBank/DDBJ databases">
        <title>Black Yeasts Isolated from many extreme environments.</title>
        <authorList>
            <person name="Coleine C."/>
            <person name="Stajich J.E."/>
            <person name="Selbmann L."/>
        </authorList>
    </citation>
    <scope>NUCLEOTIDE SEQUENCE</scope>
    <source>
        <strain evidence="10">CCFEE 5312</strain>
    </source>
</reference>
<feature type="transmembrane region" description="Helical" evidence="8">
    <location>
        <begin position="462"/>
        <end position="485"/>
    </location>
</feature>
<evidence type="ECO:0000256" key="8">
    <source>
        <dbReference type="SAM" id="Phobius"/>
    </source>
</evidence>
<dbReference type="InterPro" id="IPR004840">
    <property type="entry name" value="Amino_acid_permease_CS"/>
</dbReference>
<dbReference type="PROSITE" id="PS00218">
    <property type="entry name" value="AMINO_ACID_PERMEASE_1"/>
    <property type="match status" value="1"/>
</dbReference>
<dbReference type="PIRSF" id="PIRSF006060">
    <property type="entry name" value="AA_transporter"/>
    <property type="match status" value="1"/>
</dbReference>
<protein>
    <recommendedName>
        <fullName evidence="9">Amino acid permease/ SLC12A domain-containing protein</fullName>
    </recommendedName>
</protein>
<feature type="transmembrane region" description="Helical" evidence="8">
    <location>
        <begin position="417"/>
        <end position="441"/>
    </location>
</feature>
<keyword evidence="4" id="KW-0029">Amino-acid transport</keyword>
<proteinExistence type="predicted"/>
<evidence type="ECO:0000313" key="11">
    <source>
        <dbReference type="Proteomes" id="UP001271007"/>
    </source>
</evidence>
<dbReference type="Proteomes" id="UP001271007">
    <property type="component" value="Unassembled WGS sequence"/>
</dbReference>
<evidence type="ECO:0000256" key="1">
    <source>
        <dbReference type="ARBA" id="ARBA00004141"/>
    </source>
</evidence>
<accession>A0AAJ0LVC3</accession>
<feature type="transmembrane region" description="Helical" evidence="8">
    <location>
        <begin position="172"/>
        <end position="190"/>
    </location>
</feature>
<feature type="transmembrane region" description="Helical" evidence="8">
    <location>
        <begin position="202"/>
        <end position="225"/>
    </location>
</feature>
<dbReference type="EMBL" id="JAWDJX010000005">
    <property type="protein sequence ID" value="KAK3056752.1"/>
    <property type="molecule type" value="Genomic_DNA"/>
</dbReference>
<keyword evidence="2" id="KW-0813">Transport</keyword>
<comment type="caution">
    <text evidence="10">The sequence shown here is derived from an EMBL/GenBank/DDBJ whole genome shotgun (WGS) entry which is preliminary data.</text>
</comment>
<evidence type="ECO:0000259" key="9">
    <source>
        <dbReference type="Pfam" id="PF00324"/>
    </source>
</evidence>
<sequence length="568" mass="62267">MSSYPDAPPQAYHGNGAAPEYHNEKGFSEEKRPSVIEPSPEYDVINRSGNELHRDLKSRHMQMIAIGGAIGAGLFVGIGGAFSSGGPASVLLCFIIIGFAMYFVMQALAELGVMYPVNGAFFAYAYRFISPAWGFAMGWDYAIQWLTILPFEISAAVLTLEYWKASRNLDHAVWVTVFLVMLIIIQFFGIRGYGETEFVLSIIKIIACTGFIILGIIINVGGVPTDDRGYIGGRYWQAPHQPFKNGFLGFCGVFVTAAFAFGGTELTGLAAAEAANPIKSIPMATKQVLWRISFFYILCLLMVGLNVSSDDKRLLGASNQNTKFSPFVLAIANANIPFLPGIFNGVITLSVISVANSCTFGSTRTLQALAARGMAPKFLAKVDKAGRPIWCIVLQMIFGLLAYIVDASGDADSIFFGWLLALSGIANFFIWGSICISHIRFRKAWYHHGHTDDELPFKASGGIYGSYVGVFFNVIFLVASFYTAVAASVASGSPYEFFSSYIAGPIILALYAFWKIFTKEWYLLTPLSSIDVSYGVRTNLEDLQAAAEEQRRARSMKNLPMRIVHTLF</sequence>
<feature type="domain" description="Amino acid permease/ SLC12A" evidence="9">
    <location>
        <begin position="60"/>
        <end position="522"/>
    </location>
</feature>
<dbReference type="InterPro" id="IPR004841">
    <property type="entry name" value="AA-permease/SLC12A_dom"/>
</dbReference>
<evidence type="ECO:0000256" key="7">
    <source>
        <dbReference type="SAM" id="MobiDB-lite"/>
    </source>
</evidence>
<dbReference type="InterPro" id="IPR050524">
    <property type="entry name" value="APC_YAT"/>
</dbReference>
<feature type="transmembrane region" description="Helical" evidence="8">
    <location>
        <begin position="63"/>
        <end position="82"/>
    </location>
</feature>
<gene>
    <name evidence="10" type="ORF">LTR09_002545</name>
</gene>
<keyword evidence="6 8" id="KW-0472">Membrane</keyword>
<evidence type="ECO:0000256" key="2">
    <source>
        <dbReference type="ARBA" id="ARBA00022448"/>
    </source>
</evidence>
<feature type="transmembrane region" description="Helical" evidence="8">
    <location>
        <begin position="88"/>
        <end position="105"/>
    </location>
</feature>
<feature type="compositionally biased region" description="Basic and acidic residues" evidence="7">
    <location>
        <begin position="21"/>
        <end position="34"/>
    </location>
</feature>
<evidence type="ECO:0000256" key="6">
    <source>
        <dbReference type="ARBA" id="ARBA00023136"/>
    </source>
</evidence>
<dbReference type="Gene3D" id="1.20.1740.10">
    <property type="entry name" value="Amino acid/polyamine transporter I"/>
    <property type="match status" value="1"/>
</dbReference>
<evidence type="ECO:0000256" key="4">
    <source>
        <dbReference type="ARBA" id="ARBA00022970"/>
    </source>
</evidence>
<evidence type="ECO:0000256" key="5">
    <source>
        <dbReference type="ARBA" id="ARBA00022989"/>
    </source>
</evidence>
<keyword evidence="5 8" id="KW-1133">Transmembrane helix</keyword>
<dbReference type="PANTHER" id="PTHR43341:SF1">
    <property type="entry name" value="GENERAL AMINO-ACID PERMEASE GAP1"/>
    <property type="match status" value="1"/>
</dbReference>
<feature type="transmembrane region" description="Helical" evidence="8">
    <location>
        <begin position="246"/>
        <end position="268"/>
    </location>
</feature>
<name>A0AAJ0LVC3_9PEZI</name>
<organism evidence="10 11">
    <name type="scientific">Extremus antarcticus</name>
    <dbReference type="NCBI Taxonomy" id="702011"/>
    <lineage>
        <taxon>Eukaryota</taxon>
        <taxon>Fungi</taxon>
        <taxon>Dikarya</taxon>
        <taxon>Ascomycota</taxon>
        <taxon>Pezizomycotina</taxon>
        <taxon>Dothideomycetes</taxon>
        <taxon>Dothideomycetidae</taxon>
        <taxon>Mycosphaerellales</taxon>
        <taxon>Extremaceae</taxon>
        <taxon>Extremus</taxon>
    </lineage>
</organism>
<feature type="transmembrane region" description="Helical" evidence="8">
    <location>
        <begin position="288"/>
        <end position="307"/>
    </location>
</feature>
<dbReference type="FunFam" id="1.20.1740.10:FF:000017">
    <property type="entry name" value="Amino acid permease"/>
    <property type="match status" value="1"/>
</dbReference>
<feature type="transmembrane region" description="Helical" evidence="8">
    <location>
        <begin position="497"/>
        <end position="514"/>
    </location>
</feature>
<dbReference type="AlphaFoldDB" id="A0AAJ0LVC3"/>
<feature type="region of interest" description="Disordered" evidence="7">
    <location>
        <begin position="1"/>
        <end position="35"/>
    </location>
</feature>
<feature type="transmembrane region" description="Helical" evidence="8">
    <location>
        <begin position="387"/>
        <end position="405"/>
    </location>
</feature>
<evidence type="ECO:0000256" key="3">
    <source>
        <dbReference type="ARBA" id="ARBA00022692"/>
    </source>
</evidence>
<evidence type="ECO:0000313" key="10">
    <source>
        <dbReference type="EMBL" id="KAK3056752.1"/>
    </source>
</evidence>